<dbReference type="Proteomes" id="UP000707356">
    <property type="component" value="Unassembled WGS sequence"/>
</dbReference>
<proteinExistence type="predicted"/>
<comment type="caution">
    <text evidence="1">The sequence shown here is derived from an EMBL/GenBank/DDBJ whole genome shotgun (WGS) entry which is preliminary data.</text>
</comment>
<accession>A0A951P945</accession>
<name>A0A951P945_9CYAN</name>
<sequence length="82" mass="9128">MRLKFKIDFSQCLLAKIGDILYTDTCLPYAAQESEELDDEIIARLNPASGSVENLEILFFSQRTEPLNLLALPISPALQIAS</sequence>
<gene>
    <name evidence="1" type="ORF">KME07_07305</name>
</gene>
<evidence type="ECO:0000313" key="2">
    <source>
        <dbReference type="Proteomes" id="UP000707356"/>
    </source>
</evidence>
<reference evidence="1" key="2">
    <citation type="journal article" date="2022" name="Microbiol. Resour. Announc.">
        <title>Metagenome Sequencing to Explore Phylogenomics of Terrestrial Cyanobacteria.</title>
        <authorList>
            <person name="Ward R.D."/>
            <person name="Stajich J.E."/>
            <person name="Johansen J.R."/>
            <person name="Huntemann M."/>
            <person name="Clum A."/>
            <person name="Foster B."/>
            <person name="Foster B."/>
            <person name="Roux S."/>
            <person name="Palaniappan K."/>
            <person name="Varghese N."/>
            <person name="Mukherjee S."/>
            <person name="Reddy T.B.K."/>
            <person name="Daum C."/>
            <person name="Copeland A."/>
            <person name="Chen I.A."/>
            <person name="Ivanova N.N."/>
            <person name="Kyrpides N.C."/>
            <person name="Shapiro N."/>
            <person name="Eloe-Fadrosh E.A."/>
            <person name="Pietrasiak N."/>
        </authorList>
    </citation>
    <scope>NUCLEOTIDE SEQUENCE</scope>
    <source>
        <strain evidence="1">GSE-TBD4-15B</strain>
    </source>
</reference>
<evidence type="ECO:0000313" key="1">
    <source>
        <dbReference type="EMBL" id="MBW4465233.1"/>
    </source>
</evidence>
<protein>
    <submittedName>
        <fullName evidence="1">DUF2283 domain-containing protein</fullName>
    </submittedName>
</protein>
<organism evidence="1 2">
    <name type="scientific">Pegethrix bostrychoides GSE-TBD4-15B</name>
    <dbReference type="NCBI Taxonomy" id="2839662"/>
    <lineage>
        <taxon>Bacteria</taxon>
        <taxon>Bacillati</taxon>
        <taxon>Cyanobacteriota</taxon>
        <taxon>Cyanophyceae</taxon>
        <taxon>Oculatellales</taxon>
        <taxon>Oculatellaceae</taxon>
        <taxon>Pegethrix</taxon>
    </lineage>
</organism>
<dbReference type="AlphaFoldDB" id="A0A951P945"/>
<reference evidence="1" key="1">
    <citation type="submission" date="2021-05" db="EMBL/GenBank/DDBJ databases">
        <authorList>
            <person name="Pietrasiak N."/>
            <person name="Ward R."/>
            <person name="Stajich J.E."/>
            <person name="Kurbessoian T."/>
        </authorList>
    </citation>
    <scope>NUCLEOTIDE SEQUENCE</scope>
    <source>
        <strain evidence="1">GSE-TBD4-15B</strain>
    </source>
</reference>
<dbReference type="EMBL" id="JAHHHV010000035">
    <property type="protein sequence ID" value="MBW4465233.1"/>
    <property type="molecule type" value="Genomic_DNA"/>
</dbReference>